<evidence type="ECO:0000313" key="1">
    <source>
        <dbReference type="EMBL" id="PNU05094.1"/>
    </source>
</evidence>
<name>A0A2K2G242_9SPHN</name>
<gene>
    <name evidence="1" type="ORF">A8V01_04535</name>
</gene>
<dbReference type="EMBL" id="LYMM01000029">
    <property type="protein sequence ID" value="PNU05094.1"/>
    <property type="molecule type" value="Genomic_DNA"/>
</dbReference>
<dbReference type="AlphaFoldDB" id="A0A2K2G242"/>
<comment type="caution">
    <text evidence="1">The sequence shown here is derived from an EMBL/GenBank/DDBJ whole genome shotgun (WGS) entry which is preliminary data.</text>
</comment>
<keyword evidence="2" id="KW-1185">Reference proteome</keyword>
<evidence type="ECO:0000313" key="2">
    <source>
        <dbReference type="Proteomes" id="UP000236327"/>
    </source>
</evidence>
<organism evidence="1 2">
    <name type="scientific">Novosphingobium guangzhouense</name>
    <dbReference type="NCBI Taxonomy" id="1850347"/>
    <lineage>
        <taxon>Bacteria</taxon>
        <taxon>Pseudomonadati</taxon>
        <taxon>Pseudomonadota</taxon>
        <taxon>Alphaproteobacteria</taxon>
        <taxon>Sphingomonadales</taxon>
        <taxon>Sphingomonadaceae</taxon>
        <taxon>Novosphingobium</taxon>
    </lineage>
</organism>
<proteinExistence type="predicted"/>
<protein>
    <recommendedName>
        <fullName evidence="3">Helicase/UvrB N-terminal domain-containing protein</fullName>
    </recommendedName>
</protein>
<accession>A0A2K2G242</accession>
<sequence length="415" mass="44287">MDRVQHPLALKALEDAKNIVSMNGSNINGPSHEAISGLLSTLEDGLHGTLSDSFFLSSIDPGIGKTLSVSCFLKAWKSSGFTPAVGVLVAVSRLEEIETYVQQAALAPEDFAVLTSSAPHNALGSAPQGSAPVLFTTQQMIQKRAKSGRVLSEFHYKSESRALRIWDESMVPEDTLTVRVDDLGQLASPLRHKAPEFVQGVQDLQAALWALEDGGEITVPEGIAEKAPKAGLTDRLASIVDGLAQMAGKTVQAADVGHGDMYLLGASTPLPDDFTPAVILDASGRVRPTYALWEEHRGNLVRLPAAVNDYRDLEVGLWQRGSGKASLGRSGVQAEITAAIASAIKAGDDNAEWLVISYKEHSGIVEDLRASLPNPQRLKGLTWGRHAATNACLRRTASASTSSVFGPIPRPSERF</sequence>
<evidence type="ECO:0008006" key="3">
    <source>
        <dbReference type="Google" id="ProtNLM"/>
    </source>
</evidence>
<reference evidence="1 2" key="1">
    <citation type="submission" date="2016-05" db="EMBL/GenBank/DDBJ databases">
        <title>Complete genome sequence of Novosphingobium guangzhouense SA925(T).</title>
        <authorList>
            <person name="Sha S."/>
        </authorList>
    </citation>
    <scope>NUCLEOTIDE SEQUENCE [LARGE SCALE GENOMIC DNA]</scope>
    <source>
        <strain evidence="1 2">SA925</strain>
    </source>
</reference>
<dbReference type="Proteomes" id="UP000236327">
    <property type="component" value="Unassembled WGS sequence"/>
</dbReference>